<accession>A0A553HII5</accession>
<dbReference type="Proteomes" id="UP000319160">
    <property type="component" value="Unassembled WGS sequence"/>
</dbReference>
<evidence type="ECO:0000313" key="5">
    <source>
        <dbReference type="EMBL" id="TRX87760.1"/>
    </source>
</evidence>
<dbReference type="InterPro" id="IPR006598">
    <property type="entry name" value="CAP10"/>
</dbReference>
<dbReference type="InterPro" id="IPR051091">
    <property type="entry name" value="O-Glucosyltr/Glycosyltrsf_90"/>
</dbReference>
<keyword evidence="2" id="KW-0808">Transferase</keyword>
<feature type="transmembrane region" description="Helical" evidence="3">
    <location>
        <begin position="102"/>
        <end position="122"/>
    </location>
</feature>
<keyword evidence="3" id="KW-0812">Transmembrane</keyword>
<dbReference type="PANTHER" id="PTHR12203">
    <property type="entry name" value="KDEL LYS-ASP-GLU-LEU CONTAINING - RELATED"/>
    <property type="match status" value="1"/>
</dbReference>
<feature type="transmembrane region" description="Helical" evidence="3">
    <location>
        <begin position="286"/>
        <end position="304"/>
    </location>
</feature>
<feature type="transmembrane region" description="Helical" evidence="3">
    <location>
        <begin position="342"/>
        <end position="361"/>
    </location>
</feature>
<feature type="transmembrane region" description="Helical" evidence="3">
    <location>
        <begin position="169"/>
        <end position="192"/>
    </location>
</feature>
<dbReference type="OrthoDB" id="541052at2759"/>
<comment type="similarity">
    <text evidence="1">Belongs to the glycosyltransferase 90 family.</text>
</comment>
<feature type="transmembrane region" description="Helical" evidence="3">
    <location>
        <begin position="311"/>
        <end position="330"/>
    </location>
</feature>
<feature type="transmembrane region" description="Helical" evidence="3">
    <location>
        <begin position="21"/>
        <end position="39"/>
    </location>
</feature>
<feature type="domain" description="Glycosyl transferase CAP10" evidence="4">
    <location>
        <begin position="671"/>
        <end position="954"/>
    </location>
</feature>
<feature type="transmembrane region" description="Helical" evidence="3">
    <location>
        <begin position="243"/>
        <end position="266"/>
    </location>
</feature>
<gene>
    <name evidence="5" type="ORF">FHL15_011352</name>
</gene>
<protein>
    <recommendedName>
        <fullName evidence="4">Glycosyl transferase CAP10 domain-containing protein</fullName>
    </recommendedName>
</protein>
<dbReference type="AlphaFoldDB" id="A0A553HII5"/>
<feature type="transmembrane region" description="Helical" evidence="3">
    <location>
        <begin position="128"/>
        <end position="148"/>
    </location>
</feature>
<evidence type="ECO:0000259" key="4">
    <source>
        <dbReference type="SMART" id="SM00672"/>
    </source>
</evidence>
<organism evidence="5 6">
    <name type="scientific">Xylaria flabelliformis</name>
    <dbReference type="NCBI Taxonomy" id="2512241"/>
    <lineage>
        <taxon>Eukaryota</taxon>
        <taxon>Fungi</taxon>
        <taxon>Dikarya</taxon>
        <taxon>Ascomycota</taxon>
        <taxon>Pezizomycotina</taxon>
        <taxon>Sordariomycetes</taxon>
        <taxon>Xylariomycetidae</taxon>
        <taxon>Xylariales</taxon>
        <taxon>Xylariaceae</taxon>
        <taxon>Xylaria</taxon>
    </lineage>
</organism>
<evidence type="ECO:0000256" key="1">
    <source>
        <dbReference type="ARBA" id="ARBA00010118"/>
    </source>
</evidence>
<feature type="transmembrane region" description="Helical" evidence="3">
    <location>
        <begin position="382"/>
        <end position="401"/>
    </location>
</feature>
<dbReference type="PANTHER" id="PTHR12203:SF35">
    <property type="entry name" value="PROTEIN O-GLUCOSYLTRANSFERASE 1"/>
    <property type="match status" value="1"/>
</dbReference>
<keyword evidence="3" id="KW-0472">Membrane</keyword>
<evidence type="ECO:0000256" key="3">
    <source>
        <dbReference type="SAM" id="Phobius"/>
    </source>
</evidence>
<evidence type="ECO:0000313" key="6">
    <source>
        <dbReference type="Proteomes" id="UP000319160"/>
    </source>
</evidence>
<sequence>MVHVADYRIDVSDERVVALRIYANAVWAAIIVGNSNLQARYSSSTAFDRPVHFSIATLILTGFVFLGVAKILSLESHQRRHHEPPALFDHLKDWLRPSCRPIIFTYLVVSVVVRVLLNWRIIRTIQCSWSGLYAFLPFFVVICDYPFVRSIYLPRHDDDNENSDTSSRASAFRLAAVALLWGYAVADISLLTERTTGVICPAGWHVERFIPLAQLSAVFLDAVIISQVAKLRQTNHDRAKRIWHLLGIWLWTSAAVLGFLAVWYILNNEGSSMANVFLTAPELRDVVIDGTLATFTLVFGVCLLGSFQASVVSLVVTATTVSVLILSNSFDSTTNMVWLEFRGVAAGSVAVLGFGALLHLSQISLPFGVSLHLEHALAVGRYYICALAVFLLFLLFIRLPVDYVTPLRQIMIAGRAESDAWLAHAMKSTSLQSAVEEYWRRYRMPPPPNFDKWYEFALSVNSSIIDAFDQINSDLLPFWAIPPALIREKTTHLLEHPSLSIGGVLIQGGQTSVSPHVHGTHRWMVDVVQEMVEPFSQWLPDMELAFNLDDECRIAVPAADLAKFKEESKITRSRLNLKQGLISFSQTQSPPWDRGFLDTDDESIWERQSEWFRNWSKTPVFSRLIAPTCPAEARAHQVRWWNRKARCKDCASTHMKHGFVYNWTAAGDVCQQPDLAHLHGFLASPAALAASQSLFPVFSQSRVHGFVDILYPSPWSFHEKAHYEEDKDVPWERKSNSLYWRGASSDGFAIHGSWQMFMRARFVHLASSIRGAVSEPTTISHFITRRQMTKASDPISRTNFPLSGDQLTLNVSFVGPFTRCDERDCTAQHRTFYGSPSAPAPSADDFQESWRHRHLIDLDGAAFSGRFLPFLRSGSLPYRAALFRTWWEERVHPWTHYVPLDVRLEDLRGVLRYFGGADGAEHAEEIAVAGQRWAQKALRKVDMQVYMFRLLLEWGRLVDDRREELGFPSD</sequence>
<name>A0A553HII5_9PEZI</name>
<evidence type="ECO:0000256" key="2">
    <source>
        <dbReference type="ARBA" id="ARBA00022679"/>
    </source>
</evidence>
<feature type="transmembrane region" description="Helical" evidence="3">
    <location>
        <begin position="51"/>
        <end position="72"/>
    </location>
</feature>
<dbReference type="GO" id="GO:0016740">
    <property type="term" value="F:transferase activity"/>
    <property type="evidence" value="ECO:0007669"/>
    <property type="project" value="UniProtKB-KW"/>
</dbReference>
<proteinExistence type="inferred from homology"/>
<dbReference type="EMBL" id="VFLP01000125">
    <property type="protein sequence ID" value="TRX87760.1"/>
    <property type="molecule type" value="Genomic_DNA"/>
</dbReference>
<keyword evidence="3" id="KW-1133">Transmembrane helix</keyword>
<reference evidence="6" key="1">
    <citation type="submission" date="2019-06" db="EMBL/GenBank/DDBJ databases">
        <title>Draft genome sequence of the griseofulvin-producing fungus Xylaria cubensis strain G536.</title>
        <authorList>
            <person name="Mead M.E."/>
            <person name="Raja H.A."/>
            <person name="Steenwyk J.L."/>
            <person name="Knowles S.L."/>
            <person name="Oberlies N.H."/>
            <person name="Rokas A."/>
        </authorList>
    </citation>
    <scope>NUCLEOTIDE SEQUENCE [LARGE SCALE GENOMIC DNA]</scope>
    <source>
        <strain evidence="6">G536</strain>
    </source>
</reference>
<comment type="caution">
    <text evidence="5">The sequence shown here is derived from an EMBL/GenBank/DDBJ whole genome shotgun (WGS) entry which is preliminary data.</text>
</comment>
<keyword evidence="6" id="KW-1185">Reference proteome</keyword>
<dbReference type="Pfam" id="PF05686">
    <property type="entry name" value="Glyco_transf_90"/>
    <property type="match status" value="1"/>
</dbReference>
<dbReference type="SMART" id="SM00672">
    <property type="entry name" value="CAP10"/>
    <property type="match status" value="1"/>
</dbReference>